<reference evidence="2" key="1">
    <citation type="submission" date="2020-05" db="EMBL/GenBank/DDBJ databases">
        <authorList>
            <person name="Chiriac C."/>
            <person name="Salcher M."/>
            <person name="Ghai R."/>
            <person name="Kavagutti S V."/>
        </authorList>
    </citation>
    <scope>NUCLEOTIDE SEQUENCE</scope>
</reference>
<dbReference type="EMBL" id="CAEZTJ010000006">
    <property type="protein sequence ID" value="CAB4560069.1"/>
    <property type="molecule type" value="Genomic_DNA"/>
</dbReference>
<dbReference type="AlphaFoldDB" id="A0A6J6DBF0"/>
<dbReference type="InterPro" id="IPR011055">
    <property type="entry name" value="Dup_hybrid_motif"/>
</dbReference>
<feature type="domain" description="M23ase beta-sheet core" evidence="1">
    <location>
        <begin position="48"/>
        <end position="145"/>
    </location>
</feature>
<accession>A0A6J6DBF0</accession>
<gene>
    <name evidence="2" type="ORF">UFOPK1650_00106</name>
</gene>
<dbReference type="SUPFAM" id="SSF51261">
    <property type="entry name" value="Duplicated hybrid motif"/>
    <property type="match status" value="1"/>
</dbReference>
<evidence type="ECO:0000313" key="2">
    <source>
        <dbReference type="EMBL" id="CAB4560069.1"/>
    </source>
</evidence>
<dbReference type="Pfam" id="PF01551">
    <property type="entry name" value="Peptidase_M23"/>
    <property type="match status" value="1"/>
</dbReference>
<sequence length="197" mass="22032">MRRLITLLLVVYLVSPQFSAQGSQMRYLFPVTDCKSTYSRYHHDYPAADIFTKEGCAFVSPVDGVVTEVSRKDKWSGRENLGSTRGGKFVALLGDDGVRYYGSHLRSVARGIIPGVRVVAGTKLGEIGTSGSARGTPPHLHFGISWPTEDGIWWVRRGMVSPYDFLKSWEQGEMRSPRKQVMKRLAEVGEIPKEPKK</sequence>
<dbReference type="InterPro" id="IPR016047">
    <property type="entry name" value="M23ase_b-sheet_dom"/>
</dbReference>
<organism evidence="2">
    <name type="scientific">freshwater metagenome</name>
    <dbReference type="NCBI Taxonomy" id="449393"/>
    <lineage>
        <taxon>unclassified sequences</taxon>
        <taxon>metagenomes</taxon>
        <taxon>ecological metagenomes</taxon>
    </lineage>
</organism>
<name>A0A6J6DBF0_9ZZZZ</name>
<protein>
    <submittedName>
        <fullName evidence="2">Unannotated protein</fullName>
    </submittedName>
</protein>
<proteinExistence type="predicted"/>
<evidence type="ECO:0000259" key="1">
    <source>
        <dbReference type="Pfam" id="PF01551"/>
    </source>
</evidence>
<dbReference type="CDD" id="cd12797">
    <property type="entry name" value="M23_peptidase"/>
    <property type="match status" value="1"/>
</dbReference>
<dbReference type="Gene3D" id="2.70.70.10">
    <property type="entry name" value="Glucose Permease (Domain IIA)"/>
    <property type="match status" value="1"/>
</dbReference>